<protein>
    <submittedName>
        <fullName evidence="2">Uncharacterized protein</fullName>
    </submittedName>
</protein>
<comment type="caution">
    <text evidence="2">The sequence shown here is derived from an EMBL/GenBank/DDBJ whole genome shotgun (WGS) entry which is preliminary data.</text>
</comment>
<dbReference type="AlphaFoldDB" id="A0A0H2MKX3"/>
<evidence type="ECO:0000313" key="3">
    <source>
        <dbReference type="Proteomes" id="UP000035170"/>
    </source>
</evidence>
<feature type="transmembrane region" description="Helical" evidence="1">
    <location>
        <begin position="177"/>
        <end position="195"/>
    </location>
</feature>
<evidence type="ECO:0000313" key="2">
    <source>
        <dbReference type="EMBL" id="KLN57405.1"/>
    </source>
</evidence>
<keyword evidence="1" id="KW-0472">Membrane</keyword>
<sequence>MIDFSNTARRESHRPALRLAAVLILFHAAFAVASPGAHGPNGEHLDSPAQTASGTNAVPRMEARSEAFELVGSLREDEFSMLINRFETNEPVLDAKVEIETGALKAPAKFHADMGDYAVDDAAVLKALKAAGTHAVVVTIVAGAEADLLDGTLKSPGETAGGSSHAHDGAQGRGVSLVAWLALALALIGGLTYALRRRNATTAAARIGGAR</sequence>
<accession>A0A0H2MKX3</accession>
<keyword evidence="1" id="KW-1133">Transmembrane helix</keyword>
<keyword evidence="3" id="KW-1185">Reference proteome</keyword>
<evidence type="ECO:0000256" key="1">
    <source>
        <dbReference type="SAM" id="Phobius"/>
    </source>
</evidence>
<dbReference type="RefSeq" id="WP_080966512.1">
    <property type="nucleotide sequence ID" value="NZ_JZWI01000007.1"/>
</dbReference>
<dbReference type="Proteomes" id="UP000035170">
    <property type="component" value="Unassembled WGS sequence"/>
</dbReference>
<name>A0A0H2MKX3_VARPD</name>
<dbReference type="PATRIC" id="fig|34073.19.peg.1513"/>
<dbReference type="EMBL" id="JZWI01000007">
    <property type="protein sequence ID" value="KLN57405.1"/>
    <property type="molecule type" value="Genomic_DNA"/>
</dbReference>
<reference evidence="2 3" key="1">
    <citation type="submission" date="2015-03" db="EMBL/GenBank/DDBJ databases">
        <title>Genome sequence of Variovorax paradoxus TBEA6.</title>
        <authorList>
            <person name="Poehlein A."/>
            <person name="Schuldes J."/>
            <person name="Wuebbeler J.H."/>
            <person name="Hiessl S."/>
            <person name="Steinbuechel A."/>
            <person name="Daniel R."/>
        </authorList>
    </citation>
    <scope>NUCLEOTIDE SEQUENCE [LARGE SCALE GENOMIC DNA]</scope>
    <source>
        <strain evidence="2 3">TBEA6</strain>
    </source>
</reference>
<gene>
    <name evidence="2" type="ORF">VPARA_14850</name>
</gene>
<organism evidence="2 3">
    <name type="scientific">Variovorax paradoxus</name>
    <dbReference type="NCBI Taxonomy" id="34073"/>
    <lineage>
        <taxon>Bacteria</taxon>
        <taxon>Pseudomonadati</taxon>
        <taxon>Pseudomonadota</taxon>
        <taxon>Betaproteobacteria</taxon>
        <taxon>Burkholderiales</taxon>
        <taxon>Comamonadaceae</taxon>
        <taxon>Variovorax</taxon>
    </lineage>
</organism>
<proteinExistence type="predicted"/>
<keyword evidence="1" id="KW-0812">Transmembrane</keyword>